<keyword evidence="1" id="KW-0285">Flavoprotein</keyword>
<feature type="domain" description="Acyl-CoA dehydrogenase/oxidase C-terminal" evidence="2">
    <location>
        <begin position="202"/>
        <end position="334"/>
    </location>
</feature>
<organism evidence="3 4">
    <name type="scientific">Kitasatospora acidiphila</name>
    <dbReference type="NCBI Taxonomy" id="2567942"/>
    <lineage>
        <taxon>Bacteria</taxon>
        <taxon>Bacillati</taxon>
        <taxon>Actinomycetota</taxon>
        <taxon>Actinomycetes</taxon>
        <taxon>Kitasatosporales</taxon>
        <taxon>Streptomycetaceae</taxon>
        <taxon>Kitasatospora</taxon>
    </lineage>
</organism>
<dbReference type="Gene3D" id="1.20.140.10">
    <property type="entry name" value="Butyryl-CoA Dehydrogenase, subunit A, domain 3"/>
    <property type="match status" value="1"/>
</dbReference>
<dbReference type="GO" id="GO:0016627">
    <property type="term" value="F:oxidoreductase activity, acting on the CH-CH group of donors"/>
    <property type="evidence" value="ECO:0007669"/>
    <property type="project" value="InterPro"/>
</dbReference>
<evidence type="ECO:0000256" key="1">
    <source>
        <dbReference type="ARBA" id="ARBA00022630"/>
    </source>
</evidence>
<dbReference type="SUPFAM" id="SSF47203">
    <property type="entry name" value="Acyl-CoA dehydrogenase C-terminal domain-like"/>
    <property type="match status" value="1"/>
</dbReference>
<evidence type="ECO:0000313" key="3">
    <source>
        <dbReference type="EMBL" id="TQF04209.1"/>
    </source>
</evidence>
<gene>
    <name evidence="3" type="ORF">E6W39_20730</name>
</gene>
<reference evidence="3 4" key="1">
    <citation type="submission" date="2019-06" db="EMBL/GenBank/DDBJ databases">
        <title>Description of Kitasatospora acidophila sp. nov. isolated from pine grove soil, and reclassification of Streptomyces novaecaesareae to Kitasatospora novaeceasareae comb. nov.</title>
        <authorList>
            <person name="Kim M.J."/>
        </authorList>
    </citation>
    <scope>NUCLEOTIDE SEQUENCE [LARGE SCALE GENOMIC DNA]</scope>
    <source>
        <strain evidence="3 4">MMS16-CNU292</strain>
    </source>
</reference>
<dbReference type="InterPro" id="IPR036250">
    <property type="entry name" value="AcylCo_DH-like_C"/>
</dbReference>
<comment type="caution">
    <text evidence="3">The sequence shown here is derived from an EMBL/GenBank/DDBJ whole genome shotgun (WGS) entry which is preliminary data.</text>
</comment>
<dbReference type="EMBL" id="VIGB01000003">
    <property type="protein sequence ID" value="TQF04209.1"/>
    <property type="molecule type" value="Genomic_DNA"/>
</dbReference>
<dbReference type="Pfam" id="PF00441">
    <property type="entry name" value="Acyl-CoA_dh_1"/>
    <property type="match status" value="1"/>
</dbReference>
<accession>A0A540W599</accession>
<dbReference type="RefSeq" id="WP_141634795.1">
    <property type="nucleotide sequence ID" value="NZ_VIGB01000003.1"/>
</dbReference>
<dbReference type="AlphaFoldDB" id="A0A540W599"/>
<proteinExistence type="predicted"/>
<keyword evidence="4" id="KW-1185">Reference proteome</keyword>
<sequence>MSTQSVFERAATVLAGPSAPDTPRAVWDALRTAGALPPLDADPADLVALVGEAGYHGTPAPLAETLLVARPLLAAAGLAAPHGPLAVAAGPLDVVFAHPDTGNRVGPPGAGGTDDAVRVSGVLSRVPWARAADAVVVLTEGPSCGPVLLLLEAGEFLRVEGTNLAGEPRDDLVLIDAAVPAERVRRIPAALAREAQWRSGLARAALIAGAARRCVDLTVARTGSRVQFGRPLSHFQAVKQEEARLIEEAALVDAAVGAAAAALPTPDTCELPAWIAAAQASASVAEITRIAHQLHGAIGFTELSRLHLATTRLWSWRDEDGTEQAWCRRIGRQVVEGDPLWPQVTGG</sequence>
<protein>
    <submittedName>
        <fullName evidence="3">Acyl-CoA dehydrogenase</fullName>
    </submittedName>
</protein>
<dbReference type="OrthoDB" id="2450120at2"/>
<dbReference type="InterPro" id="IPR009075">
    <property type="entry name" value="AcylCo_DH/oxidase_C"/>
</dbReference>
<dbReference type="Proteomes" id="UP000319103">
    <property type="component" value="Unassembled WGS sequence"/>
</dbReference>
<name>A0A540W599_9ACTN</name>
<evidence type="ECO:0000259" key="2">
    <source>
        <dbReference type="Pfam" id="PF00441"/>
    </source>
</evidence>
<evidence type="ECO:0000313" key="4">
    <source>
        <dbReference type="Proteomes" id="UP000319103"/>
    </source>
</evidence>